<name>A0A9P6HP23_9AGAM</name>
<dbReference type="EMBL" id="WIUZ02000001">
    <property type="protein sequence ID" value="KAF9792049.1"/>
    <property type="molecule type" value="Genomic_DNA"/>
</dbReference>
<feature type="compositionally biased region" description="Basic and acidic residues" evidence="1">
    <location>
        <begin position="259"/>
        <end position="273"/>
    </location>
</feature>
<feature type="compositionally biased region" description="Pro residues" evidence="1">
    <location>
        <begin position="69"/>
        <end position="78"/>
    </location>
</feature>
<proteinExistence type="predicted"/>
<feature type="compositionally biased region" description="Polar residues" evidence="1">
    <location>
        <begin position="392"/>
        <end position="402"/>
    </location>
</feature>
<feature type="compositionally biased region" description="Polar residues" evidence="1">
    <location>
        <begin position="310"/>
        <end position="325"/>
    </location>
</feature>
<feature type="region of interest" description="Disordered" evidence="1">
    <location>
        <begin position="157"/>
        <end position="438"/>
    </location>
</feature>
<comment type="caution">
    <text evidence="2">The sequence shown here is derived from an EMBL/GenBank/DDBJ whole genome shotgun (WGS) entry which is preliminary data.</text>
</comment>
<evidence type="ECO:0000313" key="3">
    <source>
        <dbReference type="Proteomes" id="UP000736335"/>
    </source>
</evidence>
<organism evidence="2 3">
    <name type="scientific">Thelephora terrestris</name>
    <dbReference type="NCBI Taxonomy" id="56493"/>
    <lineage>
        <taxon>Eukaryota</taxon>
        <taxon>Fungi</taxon>
        <taxon>Dikarya</taxon>
        <taxon>Basidiomycota</taxon>
        <taxon>Agaricomycotina</taxon>
        <taxon>Agaricomycetes</taxon>
        <taxon>Thelephorales</taxon>
        <taxon>Thelephoraceae</taxon>
        <taxon>Thelephora</taxon>
    </lineage>
</organism>
<accession>A0A9P6HP23</accession>
<protein>
    <submittedName>
        <fullName evidence="2">Uncharacterized protein</fullName>
    </submittedName>
</protein>
<feature type="compositionally biased region" description="Basic residues" evidence="1">
    <location>
        <begin position="408"/>
        <end position="418"/>
    </location>
</feature>
<feature type="compositionally biased region" description="Polar residues" evidence="1">
    <location>
        <begin position="287"/>
        <end position="299"/>
    </location>
</feature>
<dbReference type="Proteomes" id="UP000736335">
    <property type="component" value="Unassembled WGS sequence"/>
</dbReference>
<feature type="compositionally biased region" description="Polar residues" evidence="1">
    <location>
        <begin position="422"/>
        <end position="438"/>
    </location>
</feature>
<keyword evidence="3" id="KW-1185">Reference proteome</keyword>
<reference evidence="2" key="2">
    <citation type="submission" date="2020-11" db="EMBL/GenBank/DDBJ databases">
        <authorList>
            <consortium name="DOE Joint Genome Institute"/>
            <person name="Kuo A."/>
            <person name="Miyauchi S."/>
            <person name="Kiss E."/>
            <person name="Drula E."/>
            <person name="Kohler A."/>
            <person name="Sanchez-Garcia M."/>
            <person name="Andreopoulos B."/>
            <person name="Barry K.W."/>
            <person name="Bonito G."/>
            <person name="Buee M."/>
            <person name="Carver A."/>
            <person name="Chen C."/>
            <person name="Cichocki N."/>
            <person name="Clum A."/>
            <person name="Culley D."/>
            <person name="Crous P.W."/>
            <person name="Fauchery L."/>
            <person name="Girlanda M."/>
            <person name="Hayes R."/>
            <person name="Keri Z."/>
            <person name="Labutti K."/>
            <person name="Lipzen A."/>
            <person name="Lombard V."/>
            <person name="Magnuson J."/>
            <person name="Maillard F."/>
            <person name="Morin E."/>
            <person name="Murat C."/>
            <person name="Nolan M."/>
            <person name="Ohm R."/>
            <person name="Pangilinan J."/>
            <person name="Pereira M."/>
            <person name="Perotto S."/>
            <person name="Peter M."/>
            <person name="Riley R."/>
            <person name="Sitrit Y."/>
            <person name="Stielow B."/>
            <person name="Szollosi G."/>
            <person name="Zifcakova L."/>
            <person name="Stursova M."/>
            <person name="Spatafora J.W."/>
            <person name="Tedersoo L."/>
            <person name="Vaario L.-M."/>
            <person name="Yamada A."/>
            <person name="Yan M."/>
            <person name="Wang P."/>
            <person name="Xu J."/>
            <person name="Bruns T."/>
            <person name="Baldrian P."/>
            <person name="Vilgalys R."/>
            <person name="Henrissat B."/>
            <person name="Grigoriev I.V."/>
            <person name="Hibbett D."/>
            <person name="Nagy L.G."/>
            <person name="Martin F.M."/>
        </authorList>
    </citation>
    <scope>NUCLEOTIDE SEQUENCE</scope>
    <source>
        <strain evidence="2">UH-Tt-Lm1</strain>
    </source>
</reference>
<feature type="compositionally biased region" description="Low complexity" evidence="1">
    <location>
        <begin position="213"/>
        <end position="222"/>
    </location>
</feature>
<evidence type="ECO:0000313" key="2">
    <source>
        <dbReference type="EMBL" id="KAF9792049.1"/>
    </source>
</evidence>
<feature type="region of interest" description="Disordered" evidence="1">
    <location>
        <begin position="1"/>
        <end position="25"/>
    </location>
</feature>
<feature type="region of interest" description="Disordered" evidence="1">
    <location>
        <begin position="64"/>
        <end position="83"/>
    </location>
</feature>
<feature type="compositionally biased region" description="Basic and acidic residues" evidence="1">
    <location>
        <begin position="337"/>
        <end position="358"/>
    </location>
</feature>
<feature type="compositionally biased region" description="Basic and acidic residues" evidence="1">
    <location>
        <begin position="223"/>
        <end position="232"/>
    </location>
</feature>
<sequence>MASNMSNSTTIVADSTDDLGTSSRARNQGWVAIPRGHGPVFPQHDYDDIELEPTIYDTSHVDLTQVPAQGPPRPGPPRGKPRLQITTIAPVRSRNSNSPGTAFYTPGGSGEVVDRRPFDSAAAIRVIYSTSSSRPSDSAGPFRRVVRDVLQGSARYQFPIQRTPVSRSDPRATTDAPPRHGFRTSFLRPPRNVAGSPRFFSGASASTTPGHESGLSSGSRLASLDEREDVGTSRDASIFPRMGGRRVVPSCDGGDGTAEDERTKKGKETDDWSHMSSSTDYVDVVEESSQGKTPTSANTVRAGLRRKSGASASTTPGSRDPSTFPQGDGRRVVPSCDGREGTAEDERTKKGIEIDDCSHMSNSTDYVSVSGEVEESSQDKAGSKRTPRNAVSAATQRPSFESSPIRYLLKKITRKSSKPQHCAQTQVQNDHPSPSMSMATIESIDTPVAGSGQGRERKFSEISTFLGGLVGAKKKGSKRDVRLLTKSKR</sequence>
<dbReference type="AlphaFoldDB" id="A0A9P6HP23"/>
<evidence type="ECO:0000256" key="1">
    <source>
        <dbReference type="SAM" id="MobiDB-lite"/>
    </source>
</evidence>
<gene>
    <name evidence="2" type="ORF">BJ322DRAFT_8617</name>
</gene>
<reference evidence="2" key="1">
    <citation type="journal article" date="2020" name="Nat. Commun.">
        <title>Large-scale genome sequencing of mycorrhizal fungi provides insights into the early evolution of symbiotic traits.</title>
        <authorList>
            <person name="Miyauchi S."/>
            <person name="Kiss E."/>
            <person name="Kuo A."/>
            <person name="Drula E."/>
            <person name="Kohler A."/>
            <person name="Sanchez-Garcia M."/>
            <person name="Morin E."/>
            <person name="Andreopoulos B."/>
            <person name="Barry K.W."/>
            <person name="Bonito G."/>
            <person name="Buee M."/>
            <person name="Carver A."/>
            <person name="Chen C."/>
            <person name="Cichocki N."/>
            <person name="Clum A."/>
            <person name="Culley D."/>
            <person name="Crous P.W."/>
            <person name="Fauchery L."/>
            <person name="Girlanda M."/>
            <person name="Hayes R.D."/>
            <person name="Keri Z."/>
            <person name="LaButti K."/>
            <person name="Lipzen A."/>
            <person name="Lombard V."/>
            <person name="Magnuson J."/>
            <person name="Maillard F."/>
            <person name="Murat C."/>
            <person name="Nolan M."/>
            <person name="Ohm R.A."/>
            <person name="Pangilinan J."/>
            <person name="Pereira M.F."/>
            <person name="Perotto S."/>
            <person name="Peter M."/>
            <person name="Pfister S."/>
            <person name="Riley R."/>
            <person name="Sitrit Y."/>
            <person name="Stielow J.B."/>
            <person name="Szollosi G."/>
            <person name="Zifcakova L."/>
            <person name="Stursova M."/>
            <person name="Spatafora J.W."/>
            <person name="Tedersoo L."/>
            <person name="Vaario L.M."/>
            <person name="Yamada A."/>
            <person name="Yan M."/>
            <person name="Wang P."/>
            <person name="Xu J."/>
            <person name="Bruns T."/>
            <person name="Baldrian P."/>
            <person name="Vilgalys R."/>
            <person name="Dunand C."/>
            <person name="Henrissat B."/>
            <person name="Grigoriev I.V."/>
            <person name="Hibbett D."/>
            <person name="Nagy L.G."/>
            <person name="Martin F.M."/>
        </authorList>
    </citation>
    <scope>NUCLEOTIDE SEQUENCE</scope>
    <source>
        <strain evidence="2">UH-Tt-Lm1</strain>
    </source>
</reference>